<dbReference type="RefSeq" id="WP_146577215.1">
    <property type="nucleotide sequence ID" value="NZ_SJPM01000002.1"/>
</dbReference>
<comment type="caution">
    <text evidence="2">The sequence shown here is derived from an EMBL/GenBank/DDBJ whole genome shotgun (WGS) entry which is preliminary data.</text>
</comment>
<accession>A0A5C6ARA8</accession>
<sequence precursor="true">MIIQPTKSTSSSLALIVAVAAACWIGRCDAAVVTVTNPGFEDISGESPFNEFTFGPLNGWGLYDPGGITNGGAGGTYYIGTLTPNPPTNFTNGASEGQRVAIAFNFFGSGGQGEYGLQQTLTETLQANTSYSLQVDIGNIASGTAQNGQFFNLDGFSGYRVDLLAGGVLLAQDNNSLFGAIAEGQFGTSVVNFNTGTSHAQLGETLQIRLVNLNQVDPSFPLADLEVDFDNVRLNASAVPEPSSIAVLGCLVCGWALRRRHRATSFDA</sequence>
<dbReference type="OrthoDB" id="267637at2"/>
<dbReference type="Pfam" id="PF22825">
    <property type="entry name" value="HpiC1-like"/>
    <property type="match status" value="1"/>
</dbReference>
<dbReference type="PROSITE" id="PS51257">
    <property type="entry name" value="PROKAR_LIPOPROTEIN"/>
    <property type="match status" value="1"/>
</dbReference>
<protein>
    <recommendedName>
        <fullName evidence="4">PEP-CTERM protein-sorting domain-containing protein</fullName>
    </recommendedName>
</protein>
<evidence type="ECO:0000313" key="2">
    <source>
        <dbReference type="EMBL" id="TWU02037.1"/>
    </source>
</evidence>
<name>A0A5C6ARA8_9BACT</name>
<dbReference type="InterPro" id="IPR054720">
    <property type="entry name" value="HpiC1"/>
</dbReference>
<feature type="signal peptide" evidence="1">
    <location>
        <begin position="1"/>
        <end position="30"/>
    </location>
</feature>
<keyword evidence="3" id="KW-1185">Reference proteome</keyword>
<evidence type="ECO:0008006" key="4">
    <source>
        <dbReference type="Google" id="ProtNLM"/>
    </source>
</evidence>
<dbReference type="Proteomes" id="UP000316213">
    <property type="component" value="Unassembled WGS sequence"/>
</dbReference>
<gene>
    <name evidence="2" type="ORF">Pla100_17730</name>
</gene>
<feature type="chain" id="PRO_5022887988" description="PEP-CTERM protein-sorting domain-containing protein" evidence="1">
    <location>
        <begin position="31"/>
        <end position="268"/>
    </location>
</feature>
<reference evidence="2 3" key="1">
    <citation type="submission" date="2019-02" db="EMBL/GenBank/DDBJ databases">
        <title>Deep-cultivation of Planctomycetes and their phenomic and genomic characterization uncovers novel biology.</title>
        <authorList>
            <person name="Wiegand S."/>
            <person name="Jogler M."/>
            <person name="Boedeker C."/>
            <person name="Pinto D."/>
            <person name="Vollmers J."/>
            <person name="Rivas-Marin E."/>
            <person name="Kohn T."/>
            <person name="Peeters S.H."/>
            <person name="Heuer A."/>
            <person name="Rast P."/>
            <person name="Oberbeckmann S."/>
            <person name="Bunk B."/>
            <person name="Jeske O."/>
            <person name="Meyerdierks A."/>
            <person name="Storesund J.E."/>
            <person name="Kallscheuer N."/>
            <person name="Luecker S."/>
            <person name="Lage O.M."/>
            <person name="Pohl T."/>
            <person name="Merkel B.J."/>
            <person name="Hornburger P."/>
            <person name="Mueller R.-W."/>
            <person name="Bruemmer F."/>
            <person name="Labrenz M."/>
            <person name="Spormann A.M."/>
            <person name="Op Den Camp H."/>
            <person name="Overmann J."/>
            <person name="Amann R."/>
            <person name="Jetten M.S.M."/>
            <person name="Mascher T."/>
            <person name="Medema M.H."/>
            <person name="Devos D.P."/>
            <person name="Kaster A.-K."/>
            <person name="Ovreas L."/>
            <person name="Rohde M."/>
            <person name="Galperin M.Y."/>
            <person name="Jogler C."/>
        </authorList>
    </citation>
    <scope>NUCLEOTIDE SEQUENCE [LARGE SCALE GENOMIC DNA]</scope>
    <source>
        <strain evidence="2 3">Pla100</strain>
    </source>
</reference>
<evidence type="ECO:0000313" key="3">
    <source>
        <dbReference type="Proteomes" id="UP000316213"/>
    </source>
</evidence>
<keyword evidence="1" id="KW-0732">Signal</keyword>
<dbReference type="NCBIfam" id="TIGR02595">
    <property type="entry name" value="PEP_CTERM"/>
    <property type="match status" value="1"/>
</dbReference>
<organism evidence="2 3">
    <name type="scientific">Neorhodopirellula pilleata</name>
    <dbReference type="NCBI Taxonomy" id="2714738"/>
    <lineage>
        <taxon>Bacteria</taxon>
        <taxon>Pseudomonadati</taxon>
        <taxon>Planctomycetota</taxon>
        <taxon>Planctomycetia</taxon>
        <taxon>Pirellulales</taxon>
        <taxon>Pirellulaceae</taxon>
        <taxon>Neorhodopirellula</taxon>
    </lineage>
</organism>
<dbReference type="AlphaFoldDB" id="A0A5C6ARA8"/>
<proteinExistence type="predicted"/>
<evidence type="ECO:0000256" key="1">
    <source>
        <dbReference type="SAM" id="SignalP"/>
    </source>
</evidence>
<dbReference type="EMBL" id="SJPM01000002">
    <property type="protein sequence ID" value="TWU02037.1"/>
    <property type="molecule type" value="Genomic_DNA"/>
</dbReference>
<dbReference type="InterPro" id="IPR013424">
    <property type="entry name" value="Ice-binding_C"/>
</dbReference>